<dbReference type="PANTHER" id="PTHR38791">
    <property type="entry name" value="ZN(II)2CYS6 TRANSCRIPTION FACTOR (EUROFUNG)-RELATED-RELATED"/>
    <property type="match status" value="1"/>
</dbReference>
<proteinExistence type="predicted"/>
<dbReference type="PANTHER" id="PTHR38791:SF5">
    <property type="entry name" value="TRANSCRIPTION FACTOR DBAG-RELATED"/>
    <property type="match status" value="1"/>
</dbReference>
<dbReference type="OrthoDB" id="5429770at2759"/>
<dbReference type="InterPro" id="IPR053175">
    <property type="entry name" value="DHMBA_Reg_Transcription_Factor"/>
</dbReference>
<evidence type="ECO:0000256" key="1">
    <source>
        <dbReference type="SAM" id="MobiDB-lite"/>
    </source>
</evidence>
<name>A0A9P4TJH0_CURKU</name>
<sequence length="522" mass="57835">MFKDETAVVEKKAKKRYGALALQHPPSTGSRKRGSDVGVARSGVEVCSYGDSVGVRVPGSAAASRYPTPESMAKEMLPSIDDQALGFFISNYVNPPALVPRGQYEWLLEALREPNCDEVLRKSVSAACLAGLANSTKNTGIMLKAQDAYGSALRMTNCALGVEKTAVRDSTLMAVIMLGMYERFVYLDERSIEACAKHVRGASSLLNLRGKEQFRSDVSRRIFHQYYGIILMFSLECGMAVPDGLRELYDHCNPASNYAVQGRQSIRLAQLLHESIDLNQEKDIDSDPLDLINRAIDLDQELDSVTTSMPKIWQFETICLEGPHEHVYGSLYHKYMDPWIAQMWNNVRLCRIHLYRVIRKQIQKAHTSSPPLLSPEEARTQRSAADRVIRSCTAEVCASVPQFTGMVAFPKWPIPKKGKLSGGSQRKTAAPARRRVHPPGTFLDSARPTGMQHLICPLYAAGSSESSSATMRQYAIDMLYYIALRVGTRQAVVLADNLKAMQVPESAHVQRADSALDTTFAV</sequence>
<feature type="region of interest" description="Disordered" evidence="1">
    <location>
        <begin position="418"/>
        <end position="443"/>
    </location>
</feature>
<accession>A0A9P4TJH0</accession>
<dbReference type="CDD" id="cd12148">
    <property type="entry name" value="fungal_TF_MHR"/>
    <property type="match status" value="1"/>
</dbReference>
<dbReference type="AlphaFoldDB" id="A0A9P4TJH0"/>
<keyword evidence="3" id="KW-1185">Reference proteome</keyword>
<reference evidence="2" key="1">
    <citation type="submission" date="2019-04" db="EMBL/GenBank/DDBJ databases">
        <title>Sequencing of skin fungus with MAO and IRED activity.</title>
        <authorList>
            <person name="Marsaioli A.J."/>
            <person name="Bonatto J.M.C."/>
            <person name="Reis Junior O."/>
        </authorList>
    </citation>
    <scope>NUCLEOTIDE SEQUENCE</scope>
    <source>
        <strain evidence="2">30M1</strain>
    </source>
</reference>
<comment type="caution">
    <text evidence="2">The sequence shown here is derived from an EMBL/GenBank/DDBJ whole genome shotgun (WGS) entry which is preliminary data.</text>
</comment>
<protein>
    <submittedName>
        <fullName evidence="2">Uncharacterized protein</fullName>
    </submittedName>
</protein>
<dbReference type="EMBL" id="SWKU01000006">
    <property type="protein sequence ID" value="KAF3005761.1"/>
    <property type="molecule type" value="Genomic_DNA"/>
</dbReference>
<organism evidence="2 3">
    <name type="scientific">Curvularia kusanoi</name>
    <name type="common">Cochliobolus kusanoi</name>
    <dbReference type="NCBI Taxonomy" id="90978"/>
    <lineage>
        <taxon>Eukaryota</taxon>
        <taxon>Fungi</taxon>
        <taxon>Dikarya</taxon>
        <taxon>Ascomycota</taxon>
        <taxon>Pezizomycotina</taxon>
        <taxon>Dothideomycetes</taxon>
        <taxon>Pleosporomycetidae</taxon>
        <taxon>Pleosporales</taxon>
        <taxon>Pleosporineae</taxon>
        <taxon>Pleosporaceae</taxon>
        <taxon>Curvularia</taxon>
    </lineage>
</organism>
<evidence type="ECO:0000313" key="3">
    <source>
        <dbReference type="Proteomes" id="UP000801428"/>
    </source>
</evidence>
<evidence type="ECO:0000313" key="2">
    <source>
        <dbReference type="EMBL" id="KAF3005761.1"/>
    </source>
</evidence>
<gene>
    <name evidence="2" type="ORF">E8E13_007015</name>
</gene>
<dbReference type="Proteomes" id="UP000801428">
    <property type="component" value="Unassembled WGS sequence"/>
</dbReference>